<proteinExistence type="predicted"/>
<name>A0A4S2N4J6_9PEZI</name>
<organism evidence="3 4">
    <name type="scientific">Ascodesmis nigricans</name>
    <dbReference type="NCBI Taxonomy" id="341454"/>
    <lineage>
        <taxon>Eukaryota</taxon>
        <taxon>Fungi</taxon>
        <taxon>Dikarya</taxon>
        <taxon>Ascomycota</taxon>
        <taxon>Pezizomycotina</taxon>
        <taxon>Pezizomycetes</taxon>
        <taxon>Pezizales</taxon>
        <taxon>Ascodesmidaceae</taxon>
        <taxon>Ascodesmis</taxon>
    </lineage>
</organism>
<feature type="transmembrane region" description="Helical" evidence="2">
    <location>
        <begin position="90"/>
        <end position="109"/>
    </location>
</feature>
<dbReference type="InParanoid" id="A0A4S2N4J6"/>
<dbReference type="EMBL" id="ML220113">
    <property type="protein sequence ID" value="TGZ84168.1"/>
    <property type="molecule type" value="Genomic_DNA"/>
</dbReference>
<evidence type="ECO:0000313" key="3">
    <source>
        <dbReference type="EMBL" id="TGZ84168.1"/>
    </source>
</evidence>
<evidence type="ECO:0000256" key="1">
    <source>
        <dbReference type="SAM" id="MobiDB-lite"/>
    </source>
</evidence>
<feature type="transmembrane region" description="Helical" evidence="2">
    <location>
        <begin position="56"/>
        <end position="78"/>
    </location>
</feature>
<keyword evidence="2" id="KW-0472">Membrane</keyword>
<reference evidence="3 4" key="1">
    <citation type="submission" date="2019-04" db="EMBL/GenBank/DDBJ databases">
        <title>Comparative genomics and transcriptomics to analyze fruiting body development in filamentous ascomycetes.</title>
        <authorList>
            <consortium name="DOE Joint Genome Institute"/>
            <person name="Lutkenhaus R."/>
            <person name="Traeger S."/>
            <person name="Breuer J."/>
            <person name="Kuo A."/>
            <person name="Lipzen A."/>
            <person name="Pangilinan J."/>
            <person name="Dilworth D."/>
            <person name="Sandor L."/>
            <person name="Poggeler S."/>
            <person name="Barry K."/>
            <person name="Grigoriev I.V."/>
            <person name="Nowrousian M."/>
        </authorList>
    </citation>
    <scope>NUCLEOTIDE SEQUENCE [LARGE SCALE GENOMIC DNA]</scope>
    <source>
        <strain evidence="3 4">CBS 389.68</strain>
    </source>
</reference>
<keyword evidence="4" id="KW-1185">Reference proteome</keyword>
<dbReference type="AlphaFoldDB" id="A0A4S2N4J6"/>
<dbReference type="Proteomes" id="UP000298138">
    <property type="component" value="Unassembled WGS sequence"/>
</dbReference>
<sequence>MASSSKEQFHSSAMDDQHEPLLPRDEERDVEQQFQSTVNALPNRWSRFFREHKKQIAHLLVFIYFLTTLIITSVCARIDDRYYNTKRLKVFALVEHSIEFFVVLVYMAYRWSGMPRIRITFEPRRVRI</sequence>
<feature type="region of interest" description="Disordered" evidence="1">
    <location>
        <begin position="1"/>
        <end position="30"/>
    </location>
</feature>
<gene>
    <name evidence="3" type="ORF">EX30DRAFT_393686</name>
</gene>
<protein>
    <submittedName>
        <fullName evidence="3">Uncharacterized protein</fullName>
    </submittedName>
</protein>
<keyword evidence="2" id="KW-0812">Transmembrane</keyword>
<feature type="compositionally biased region" description="Basic and acidic residues" evidence="1">
    <location>
        <begin position="7"/>
        <end position="30"/>
    </location>
</feature>
<keyword evidence="2" id="KW-1133">Transmembrane helix</keyword>
<accession>A0A4S2N4J6</accession>
<evidence type="ECO:0000313" key="4">
    <source>
        <dbReference type="Proteomes" id="UP000298138"/>
    </source>
</evidence>
<evidence type="ECO:0000256" key="2">
    <source>
        <dbReference type="SAM" id="Phobius"/>
    </source>
</evidence>